<dbReference type="GO" id="GO:0016020">
    <property type="term" value="C:membrane"/>
    <property type="evidence" value="ECO:0007669"/>
    <property type="project" value="UniProtKB-SubCell"/>
</dbReference>
<dbReference type="EMBL" id="CAIX01000007">
    <property type="protein sequence ID" value="CCI40321.1"/>
    <property type="molecule type" value="Genomic_DNA"/>
</dbReference>
<evidence type="ECO:0000256" key="3">
    <source>
        <dbReference type="ARBA" id="ARBA00022692"/>
    </source>
</evidence>
<dbReference type="Pfam" id="PF01529">
    <property type="entry name" value="DHHC"/>
    <property type="match status" value="1"/>
</dbReference>
<organism evidence="9 10">
    <name type="scientific">Albugo candida</name>
    <dbReference type="NCBI Taxonomy" id="65357"/>
    <lineage>
        <taxon>Eukaryota</taxon>
        <taxon>Sar</taxon>
        <taxon>Stramenopiles</taxon>
        <taxon>Oomycota</taxon>
        <taxon>Peronosporomycetes</taxon>
        <taxon>Albuginales</taxon>
        <taxon>Albuginaceae</taxon>
        <taxon>Albugo</taxon>
    </lineage>
</organism>
<feature type="transmembrane region" description="Helical" evidence="7">
    <location>
        <begin position="52"/>
        <end position="72"/>
    </location>
</feature>
<dbReference type="PANTHER" id="PTHR12246">
    <property type="entry name" value="PALMITOYLTRANSFERASE ZDHHC16"/>
    <property type="match status" value="1"/>
</dbReference>
<protein>
    <recommendedName>
        <fullName evidence="7">Palmitoyltransferase</fullName>
        <ecNumber evidence="7">2.3.1.225</ecNumber>
    </recommendedName>
</protein>
<dbReference type="Proteomes" id="UP000053237">
    <property type="component" value="Unassembled WGS sequence"/>
</dbReference>
<dbReference type="InterPro" id="IPR039859">
    <property type="entry name" value="PFA4/ZDH16/20/ERF2-like"/>
</dbReference>
<comment type="catalytic activity">
    <reaction evidence="7">
        <text>L-cysteinyl-[protein] + hexadecanoyl-CoA = S-hexadecanoyl-L-cysteinyl-[protein] + CoA</text>
        <dbReference type="Rhea" id="RHEA:36683"/>
        <dbReference type="Rhea" id="RHEA-COMP:10131"/>
        <dbReference type="Rhea" id="RHEA-COMP:11032"/>
        <dbReference type="ChEBI" id="CHEBI:29950"/>
        <dbReference type="ChEBI" id="CHEBI:57287"/>
        <dbReference type="ChEBI" id="CHEBI:57379"/>
        <dbReference type="ChEBI" id="CHEBI:74151"/>
        <dbReference type="EC" id="2.3.1.225"/>
    </reaction>
</comment>
<comment type="domain">
    <text evidence="7">The DHHC domain is required for palmitoyltransferase activity.</text>
</comment>
<dbReference type="STRING" id="65357.A0A024G190"/>
<proteinExistence type="inferred from homology"/>
<sequence length="324" mass="36399">MPKSATCGTSFNVRVWCNTDPCGLICAVISWLLVLYAESIVVGVVLYPWLKFSFLGLLNTACFTSIAFLALVSHGKAMLTDPGAVPEHAIPAPMSIATKEEQDRLEEQKYRTCRRCRQFKPVRAHHCSICERCVIKMDHHCPWINNCVGLGNHKFFLLFIFYVFLLSLYAMVLVCIRYAHCVNVNCPSTGAIRVVFLVLESMLFGLFTVCMMCDQYSVITTGATQIDRLKGDYTQNFGVREVFGGADTKFSIDWLLPINIWFPKTEQVRLLGYVLASEHIEDGDETFERDSLLSEENKSNYKGDAAECGGSIQKRIAADVIEIV</sequence>
<name>A0A024G190_9STRA</name>
<dbReference type="EC" id="2.3.1.225" evidence="7"/>
<keyword evidence="3 7" id="KW-0812">Transmembrane</keyword>
<keyword evidence="5 7" id="KW-0472">Membrane</keyword>
<evidence type="ECO:0000259" key="8">
    <source>
        <dbReference type="Pfam" id="PF01529"/>
    </source>
</evidence>
<evidence type="ECO:0000313" key="10">
    <source>
        <dbReference type="Proteomes" id="UP000053237"/>
    </source>
</evidence>
<feature type="transmembrane region" description="Helical" evidence="7">
    <location>
        <begin position="21"/>
        <end position="46"/>
    </location>
</feature>
<evidence type="ECO:0000256" key="4">
    <source>
        <dbReference type="ARBA" id="ARBA00022989"/>
    </source>
</evidence>
<dbReference type="OrthoDB" id="331948at2759"/>
<keyword evidence="6 7" id="KW-0012">Acyltransferase</keyword>
<dbReference type="AlphaFoldDB" id="A0A024G190"/>
<evidence type="ECO:0000313" key="9">
    <source>
        <dbReference type="EMBL" id="CCI40321.1"/>
    </source>
</evidence>
<comment type="caution">
    <text evidence="9">The sequence shown here is derived from an EMBL/GenBank/DDBJ whole genome shotgun (WGS) entry which is preliminary data.</text>
</comment>
<feature type="domain" description="Palmitoyltransferase DHHC" evidence="8">
    <location>
        <begin position="108"/>
        <end position="230"/>
    </location>
</feature>
<feature type="transmembrane region" description="Helical" evidence="7">
    <location>
        <begin position="155"/>
        <end position="179"/>
    </location>
</feature>
<comment type="similarity">
    <text evidence="7">Belongs to the DHHC palmitoyltransferase family.</text>
</comment>
<dbReference type="InterPro" id="IPR001594">
    <property type="entry name" value="Palmitoyltrfase_DHHC"/>
</dbReference>
<keyword evidence="2 7" id="KW-0808">Transferase</keyword>
<keyword evidence="4 7" id="KW-1133">Transmembrane helix</keyword>
<dbReference type="PROSITE" id="PS50216">
    <property type="entry name" value="DHHC"/>
    <property type="match status" value="1"/>
</dbReference>
<evidence type="ECO:0000256" key="7">
    <source>
        <dbReference type="RuleBase" id="RU079119"/>
    </source>
</evidence>
<comment type="subcellular location">
    <subcellularLocation>
        <location evidence="1">Membrane</location>
        <topology evidence="1">Multi-pass membrane protein</topology>
    </subcellularLocation>
</comment>
<evidence type="ECO:0000256" key="5">
    <source>
        <dbReference type="ARBA" id="ARBA00023136"/>
    </source>
</evidence>
<dbReference type="GO" id="GO:0019706">
    <property type="term" value="F:protein-cysteine S-palmitoyltransferase activity"/>
    <property type="evidence" value="ECO:0007669"/>
    <property type="project" value="UniProtKB-EC"/>
</dbReference>
<feature type="transmembrane region" description="Helical" evidence="7">
    <location>
        <begin position="191"/>
        <end position="213"/>
    </location>
</feature>
<reference evidence="9 10" key="1">
    <citation type="submission" date="2012-05" db="EMBL/GenBank/DDBJ databases">
        <title>Recombination and specialization in a pathogen metapopulation.</title>
        <authorList>
            <person name="Gardiner A."/>
            <person name="Kemen E."/>
            <person name="Schultz-Larsen T."/>
            <person name="MacLean D."/>
            <person name="Van Oosterhout C."/>
            <person name="Jones J.D.G."/>
        </authorList>
    </citation>
    <scope>NUCLEOTIDE SEQUENCE [LARGE SCALE GENOMIC DNA]</scope>
    <source>
        <strain evidence="9 10">Ac Nc2</strain>
    </source>
</reference>
<evidence type="ECO:0000256" key="1">
    <source>
        <dbReference type="ARBA" id="ARBA00004141"/>
    </source>
</evidence>
<gene>
    <name evidence="9" type="ORF">BN9_011050</name>
</gene>
<keyword evidence="10" id="KW-1185">Reference proteome</keyword>
<dbReference type="InParanoid" id="A0A024G190"/>
<evidence type="ECO:0000256" key="6">
    <source>
        <dbReference type="ARBA" id="ARBA00023315"/>
    </source>
</evidence>
<accession>A0A024G190</accession>
<evidence type="ECO:0000256" key="2">
    <source>
        <dbReference type="ARBA" id="ARBA00022679"/>
    </source>
</evidence>